<dbReference type="InterPro" id="IPR041709">
    <property type="entry name" value="EF-Tu_GTP-bd"/>
</dbReference>
<keyword evidence="9" id="KW-0378">Hydrolase</keyword>
<keyword evidence="11" id="KW-0648">Protein biosynthesis</keyword>
<evidence type="ECO:0000313" key="17">
    <source>
        <dbReference type="EMBL" id="KRZ62246.1"/>
    </source>
</evidence>
<dbReference type="CDD" id="cd01884">
    <property type="entry name" value="EF_Tu"/>
    <property type="match status" value="1"/>
</dbReference>
<dbReference type="Gene3D" id="3.40.50.300">
    <property type="entry name" value="P-loop containing nucleotide triphosphate hydrolases"/>
    <property type="match status" value="1"/>
</dbReference>
<reference evidence="17 18" key="1">
    <citation type="submission" date="2015-05" db="EMBL/GenBank/DDBJ databases">
        <title>Evolution of Trichinella species and genotypes.</title>
        <authorList>
            <person name="Korhonen P.K."/>
            <person name="Edoardo P."/>
            <person name="Giuseppe L.R."/>
            <person name="Gasser R.B."/>
        </authorList>
    </citation>
    <scope>NUCLEOTIDE SEQUENCE [LARGE SCALE GENOMIC DNA]</scope>
    <source>
        <strain evidence="17">ISS10</strain>
    </source>
</reference>
<dbReference type="InterPro" id="IPR009000">
    <property type="entry name" value="Transl_B-barrel_sf"/>
</dbReference>
<accession>A0A0V1LRT2</accession>
<dbReference type="FunFam" id="2.40.30.10:FF:000001">
    <property type="entry name" value="Elongation factor Tu"/>
    <property type="match status" value="1"/>
</dbReference>
<comment type="caution">
    <text evidence="17">The sequence shown here is derived from an EMBL/GenBank/DDBJ whole genome shotgun (WGS) entry which is preliminary data.</text>
</comment>
<proteinExistence type="inferred from homology"/>
<comment type="similarity">
    <text evidence="2">Belongs to the TRAFAC class translation factor GTPase superfamily. Classic translation factor GTPase family. EF-Tu/EF-1A subfamily.</text>
</comment>
<dbReference type="GO" id="GO:0005739">
    <property type="term" value="C:mitochondrion"/>
    <property type="evidence" value="ECO:0007669"/>
    <property type="project" value="UniProtKB-SubCell"/>
</dbReference>
<organism evidence="17 18">
    <name type="scientific">Trichinella nativa</name>
    <dbReference type="NCBI Taxonomy" id="6335"/>
    <lineage>
        <taxon>Eukaryota</taxon>
        <taxon>Metazoa</taxon>
        <taxon>Ecdysozoa</taxon>
        <taxon>Nematoda</taxon>
        <taxon>Enoplea</taxon>
        <taxon>Dorylaimia</taxon>
        <taxon>Trichinellida</taxon>
        <taxon>Trichinellidae</taxon>
        <taxon>Trichinella</taxon>
    </lineage>
</organism>
<comment type="subunit">
    <text evidence="3">Monomer.</text>
</comment>
<dbReference type="OrthoDB" id="2067at2759"/>
<keyword evidence="6" id="KW-0479">Metal-binding</keyword>
<dbReference type="STRING" id="6335.A0A0V1LRT2"/>
<evidence type="ECO:0000256" key="1">
    <source>
        <dbReference type="ARBA" id="ARBA00004173"/>
    </source>
</evidence>
<dbReference type="GO" id="GO:0003746">
    <property type="term" value="F:translation elongation factor activity"/>
    <property type="evidence" value="ECO:0007669"/>
    <property type="project" value="UniProtKB-KW"/>
</dbReference>
<comment type="subcellular location">
    <subcellularLocation>
        <location evidence="1">Mitochondrion</location>
    </subcellularLocation>
</comment>
<dbReference type="SUPFAM" id="SSF50465">
    <property type="entry name" value="EF-Tu/eEF-1alpha/eIF2-gamma C-terminal domain"/>
    <property type="match status" value="1"/>
</dbReference>
<protein>
    <recommendedName>
        <fullName evidence="4">Elongation factor Tu, mitochondrial</fullName>
    </recommendedName>
</protein>
<sequence length="1023" mass="116515">MKEKRVRADQSSRNDHQQPYCRFGKLSLFDFVMALRFLTLENVIDYLETLSPEDQMNAEVCQLPPLCEDSNLTDEEPIEENDLAEVMPLDVCGELDVTLGSDVIEDADDLYESSDSQTWSKRKSLNHVFENVPVLPLSTLAPELIPLNPIELFYKIMPKEEMAHFAEMTERYALQKGVTLSVEEEDIEKFFGLLLLSGYNCVPCENMFWSTAEDLAVPIARATMSRNRFHDLKKYFHIVDNMTLQEGDKLAKISPMYENMGKRLRQWGKEIRFGFKVWTMASSSGYPYAMQIYAGNERDRNKEPLGFSVVKEMVSHLSEPNKYHVYFDSFFTSPHLMKELTQKGIKATGTIRDARIRNCPLMRPEVITEKSRGYFDHTCDGDMYVCRWNDNVTVTIASNYHTHFPVGSVKRYSRAEKKHVNITQPNIIRQYNQCVNGVSVMDKTLSSYRPKIRSKKWWWSLFSHALNMAVVAAWKLHRELHTTTSDQLSHLEFRRFITIHLLHAMPFVRSQSGPRSHLPVSLRSSHGHYLQSCTQGRLYLCIFWVNVYIRLFYMAFRFLFSVPGSVRGTVRISFSQHQAKHWISGKPLVVNPCQHYAVSVKAVYKREKPHINVGTIGHVDHVLAEKKCATFKKYEEIDNAPEEMSRGITINVAHLEYETEKRHYGHVDCPGHADYIKNMITGTSQIDGAILVVAATEGVMPQTREHLILAKQIGVEQMIIFLNKVDEADAEMVELVETEVRELLGEFGYDADNTPVIAGSALCALQDTKPEIGRERVLSLLDAADTWFKIPLRDLDKPFLFPVEHVYSIKGRGTVVTGKLIRGKMKKGDAFELIGFGSKVKGTISGIETYHKTVDVGEAGDQLGLLIKGVSKDDVRRGIVIVPQNAGFKDCVRFEAKTYFLKPEEGGQTKPLANFYSDVAYSLTWNRPVILQIVDKDLVMPGEDANIIVNLGVPVYVEPQQRFTLRSNCQTVGTGVVTKLLNEVPAEIVDKKLRKKAMREEVEKLGFNPYSEDVGRKLKLKGE</sequence>
<evidence type="ECO:0000256" key="2">
    <source>
        <dbReference type="ARBA" id="ARBA00007249"/>
    </source>
</evidence>
<dbReference type="Pfam" id="PF03144">
    <property type="entry name" value="GTP_EFTU_D2"/>
    <property type="match status" value="1"/>
</dbReference>
<evidence type="ECO:0000256" key="5">
    <source>
        <dbReference type="ARBA" id="ARBA00022490"/>
    </source>
</evidence>
<comment type="catalytic activity">
    <reaction evidence="15">
        <text>GTP + H2O = GDP + phosphate + H(+)</text>
        <dbReference type="Rhea" id="RHEA:19669"/>
        <dbReference type="ChEBI" id="CHEBI:15377"/>
        <dbReference type="ChEBI" id="CHEBI:15378"/>
        <dbReference type="ChEBI" id="CHEBI:37565"/>
        <dbReference type="ChEBI" id="CHEBI:43474"/>
        <dbReference type="ChEBI" id="CHEBI:58189"/>
        <dbReference type="EC" id="3.6.5.3"/>
    </reaction>
    <physiologicalReaction direction="left-to-right" evidence="15">
        <dbReference type="Rhea" id="RHEA:19670"/>
    </physiologicalReaction>
</comment>
<evidence type="ECO:0000256" key="7">
    <source>
        <dbReference type="ARBA" id="ARBA00022741"/>
    </source>
</evidence>
<dbReference type="InterPro" id="IPR009001">
    <property type="entry name" value="Transl_elong_EF1A/Init_IF2_C"/>
</dbReference>
<dbReference type="SUPFAM" id="SSF50447">
    <property type="entry name" value="Translation proteins"/>
    <property type="match status" value="1"/>
</dbReference>
<dbReference type="AlphaFoldDB" id="A0A0V1LRT2"/>
<dbReference type="GO" id="GO:0070125">
    <property type="term" value="P:mitochondrial translational elongation"/>
    <property type="evidence" value="ECO:0007669"/>
    <property type="project" value="TreeGrafter"/>
</dbReference>
<evidence type="ECO:0000256" key="9">
    <source>
        <dbReference type="ARBA" id="ARBA00022801"/>
    </source>
</evidence>
<dbReference type="InterPro" id="IPR004160">
    <property type="entry name" value="Transl_elong_EFTu/EF1A_C"/>
</dbReference>
<dbReference type="PANTHER" id="PTHR43721">
    <property type="entry name" value="ELONGATION FACTOR TU-RELATED"/>
    <property type="match status" value="1"/>
</dbReference>
<dbReference type="InterPro" id="IPR029526">
    <property type="entry name" value="PGBD"/>
</dbReference>
<evidence type="ECO:0000256" key="3">
    <source>
        <dbReference type="ARBA" id="ARBA00011245"/>
    </source>
</evidence>
<evidence type="ECO:0000256" key="15">
    <source>
        <dbReference type="ARBA" id="ARBA00051990"/>
    </source>
</evidence>
<dbReference type="PANTHER" id="PTHR43721:SF36">
    <property type="entry name" value="ELONGATION FACTOR TU, MITOCHONDRIAL"/>
    <property type="match status" value="1"/>
</dbReference>
<evidence type="ECO:0000256" key="14">
    <source>
        <dbReference type="ARBA" id="ARBA00023134"/>
    </source>
</evidence>
<dbReference type="CDD" id="cd03697">
    <property type="entry name" value="EFTU_II"/>
    <property type="match status" value="1"/>
</dbReference>
<keyword evidence="14" id="KW-0342">GTP-binding</keyword>
<dbReference type="GO" id="GO:0003924">
    <property type="term" value="F:GTPase activity"/>
    <property type="evidence" value="ECO:0007669"/>
    <property type="project" value="InterPro"/>
</dbReference>
<evidence type="ECO:0000313" key="18">
    <source>
        <dbReference type="Proteomes" id="UP000054721"/>
    </source>
</evidence>
<dbReference type="InterPro" id="IPR050055">
    <property type="entry name" value="EF-Tu_GTPase"/>
</dbReference>
<dbReference type="FunFam" id="3.40.50.300:FF:000576">
    <property type="entry name" value="Elongation factor Tu"/>
    <property type="match status" value="1"/>
</dbReference>
<dbReference type="PRINTS" id="PR00315">
    <property type="entry name" value="ELONGATNFCT"/>
</dbReference>
<keyword evidence="18" id="KW-1185">Reference proteome</keyword>
<evidence type="ECO:0000256" key="12">
    <source>
        <dbReference type="ARBA" id="ARBA00022946"/>
    </source>
</evidence>
<dbReference type="InterPro" id="IPR000795">
    <property type="entry name" value="T_Tr_GTP-bd_dom"/>
</dbReference>
<feature type="domain" description="Tr-type G" evidence="16">
    <location>
        <begin position="608"/>
        <end position="792"/>
    </location>
</feature>
<keyword evidence="12" id="KW-0809">Transit peptide</keyword>
<dbReference type="InterPro" id="IPR004161">
    <property type="entry name" value="EFTu-like_2"/>
</dbReference>
<dbReference type="Pfam" id="PF13843">
    <property type="entry name" value="DDE_Tnp_1_7"/>
    <property type="match status" value="2"/>
</dbReference>
<name>A0A0V1LRT2_9BILA</name>
<keyword evidence="13" id="KW-0496">Mitochondrion</keyword>
<evidence type="ECO:0000256" key="6">
    <source>
        <dbReference type="ARBA" id="ARBA00022723"/>
    </source>
</evidence>
<keyword evidence="5" id="KW-0963">Cytoplasm</keyword>
<evidence type="ECO:0000256" key="4">
    <source>
        <dbReference type="ARBA" id="ARBA00017898"/>
    </source>
</evidence>
<dbReference type="GO" id="GO:0046872">
    <property type="term" value="F:metal ion binding"/>
    <property type="evidence" value="ECO:0007669"/>
    <property type="project" value="UniProtKB-KW"/>
</dbReference>
<evidence type="ECO:0000256" key="13">
    <source>
        <dbReference type="ARBA" id="ARBA00023128"/>
    </source>
</evidence>
<dbReference type="EMBL" id="JYDW01000010">
    <property type="protein sequence ID" value="KRZ62246.1"/>
    <property type="molecule type" value="Genomic_DNA"/>
</dbReference>
<evidence type="ECO:0000256" key="11">
    <source>
        <dbReference type="ARBA" id="ARBA00022917"/>
    </source>
</evidence>
<dbReference type="PROSITE" id="PS51722">
    <property type="entry name" value="G_TR_2"/>
    <property type="match status" value="1"/>
</dbReference>
<dbReference type="SUPFAM" id="SSF52540">
    <property type="entry name" value="P-loop containing nucleoside triphosphate hydrolases"/>
    <property type="match status" value="1"/>
</dbReference>
<dbReference type="GO" id="GO:0005525">
    <property type="term" value="F:GTP binding"/>
    <property type="evidence" value="ECO:0007669"/>
    <property type="project" value="UniProtKB-KW"/>
</dbReference>
<dbReference type="Gene3D" id="2.40.30.10">
    <property type="entry name" value="Translation factors"/>
    <property type="match status" value="2"/>
</dbReference>
<evidence type="ECO:0000259" key="16">
    <source>
        <dbReference type="PROSITE" id="PS51722"/>
    </source>
</evidence>
<dbReference type="Pfam" id="PF03143">
    <property type="entry name" value="GTP_EFTU_D3"/>
    <property type="match status" value="1"/>
</dbReference>
<keyword evidence="8 17" id="KW-0251">Elongation factor</keyword>
<keyword evidence="10" id="KW-0460">Magnesium</keyword>
<dbReference type="InterPro" id="IPR027417">
    <property type="entry name" value="P-loop_NTPase"/>
</dbReference>
<keyword evidence="7" id="KW-0547">Nucleotide-binding</keyword>
<dbReference type="NCBIfam" id="NF000766">
    <property type="entry name" value="PRK00049.1"/>
    <property type="match status" value="1"/>
</dbReference>
<evidence type="ECO:0000256" key="10">
    <source>
        <dbReference type="ARBA" id="ARBA00022842"/>
    </source>
</evidence>
<gene>
    <name evidence="17" type="primary">Tufm</name>
    <name evidence="17" type="ORF">T02_7537</name>
</gene>
<dbReference type="InterPro" id="IPR033720">
    <property type="entry name" value="EFTU_2"/>
</dbReference>
<dbReference type="Proteomes" id="UP000054721">
    <property type="component" value="Unassembled WGS sequence"/>
</dbReference>
<dbReference type="NCBIfam" id="NF009373">
    <property type="entry name" value="PRK12736.1"/>
    <property type="match status" value="1"/>
</dbReference>
<dbReference type="Pfam" id="PF00009">
    <property type="entry name" value="GTP_EFTU"/>
    <property type="match status" value="1"/>
</dbReference>
<evidence type="ECO:0000256" key="8">
    <source>
        <dbReference type="ARBA" id="ARBA00022768"/>
    </source>
</evidence>